<dbReference type="OrthoDB" id="590761at2759"/>
<comment type="caution">
    <text evidence="3">The sequence shown here is derived from an EMBL/GenBank/DDBJ whole genome shotgun (WGS) entry which is preliminary data.</text>
</comment>
<name>A0A1X0P285_9TRYP</name>
<evidence type="ECO:0000313" key="3">
    <source>
        <dbReference type="EMBL" id="ORC91037.1"/>
    </source>
</evidence>
<dbReference type="GeneID" id="39983687"/>
<dbReference type="PANTHER" id="PTHR11960:SF18">
    <property type="entry name" value="EUKARYOTIC TRANSLATION INITIATION FACTOR 4E HOMOLOGOUS PROTEIN, ISOFORM B"/>
    <property type="match status" value="1"/>
</dbReference>
<dbReference type="RefSeq" id="XP_028885103.1">
    <property type="nucleotide sequence ID" value="XM_029023907.1"/>
</dbReference>
<comment type="similarity">
    <text evidence="1">Belongs to the eukaryotic initiation factor 4E family.</text>
</comment>
<dbReference type="AlphaFoldDB" id="A0A1X0P285"/>
<dbReference type="InterPro" id="IPR023398">
    <property type="entry name" value="TIF_eIF4e-like"/>
</dbReference>
<dbReference type="STRING" id="67003.A0A1X0P285"/>
<dbReference type="GO" id="GO:0003743">
    <property type="term" value="F:translation initiation factor activity"/>
    <property type="evidence" value="ECO:0007669"/>
    <property type="project" value="UniProtKB-KW"/>
</dbReference>
<dbReference type="InterPro" id="IPR001040">
    <property type="entry name" value="TIF_eIF_4E"/>
</dbReference>
<proteinExistence type="inferred from homology"/>
<dbReference type="Pfam" id="PF01652">
    <property type="entry name" value="IF4E"/>
    <property type="match status" value="1"/>
</dbReference>
<dbReference type="Proteomes" id="UP000192257">
    <property type="component" value="Unassembled WGS sequence"/>
</dbReference>
<keyword evidence="1 3" id="KW-0396">Initiation factor</keyword>
<reference evidence="3 4" key="1">
    <citation type="submission" date="2017-03" db="EMBL/GenBank/DDBJ databases">
        <title>An alternative strategy for trypanosome survival in the mammalian bloodstream revealed through genome and transcriptome analysis of the ubiquitous bovine parasite Trypanosoma (Megatrypanum) theileri.</title>
        <authorList>
            <person name="Kelly S."/>
            <person name="Ivens A."/>
            <person name="Mott A."/>
            <person name="O'Neill E."/>
            <person name="Emms D."/>
            <person name="Macleod O."/>
            <person name="Voorheis P."/>
            <person name="Matthews J."/>
            <person name="Matthews K."/>
            <person name="Carrington M."/>
        </authorList>
    </citation>
    <scope>NUCLEOTIDE SEQUENCE [LARGE SCALE GENOMIC DNA]</scope>
    <source>
        <strain evidence="3">Edinburgh</strain>
    </source>
</reference>
<feature type="region of interest" description="Disordered" evidence="2">
    <location>
        <begin position="1"/>
        <end position="40"/>
    </location>
</feature>
<feature type="compositionally biased region" description="Polar residues" evidence="2">
    <location>
        <begin position="149"/>
        <end position="163"/>
    </location>
</feature>
<evidence type="ECO:0000313" key="4">
    <source>
        <dbReference type="Proteomes" id="UP000192257"/>
    </source>
</evidence>
<dbReference type="EMBL" id="NBCO01000007">
    <property type="protein sequence ID" value="ORC91037.1"/>
    <property type="molecule type" value="Genomic_DNA"/>
</dbReference>
<evidence type="ECO:0000256" key="2">
    <source>
        <dbReference type="SAM" id="MobiDB-lite"/>
    </source>
</evidence>
<evidence type="ECO:0000256" key="1">
    <source>
        <dbReference type="RuleBase" id="RU004374"/>
    </source>
</evidence>
<feature type="region of interest" description="Disordered" evidence="2">
    <location>
        <begin position="129"/>
        <end position="169"/>
    </location>
</feature>
<sequence>MRADVKEYIPSWARKSAPAASTAPTPPTAAPAPQKSGFTTSMTSTNVITIHNSSTGGGTPIYMPTTHTHTAGGLPMRSPTAALRFPTRMSPMHAPFPPVSSTMNPDAKDFIPHLSGANSLAPLPTSTAELAEEQERQQKQQSRSPVNAKWTNSTAKNSDTHPTMSPAFKASFTPPVAPIVVEKSEEEIIEISKRSELKVGAPAFVPRRTLNRILITKPSPSSQAQSSSHMPLGDVWCLFFLPASGGESIRENTYDPTHVFSVDSVPTFWKIFNNVAQPTDMNYGTVYFFRDGINPKWEDPGNRDGGIVKLKVPSESINDAWVLLLCRTIGESWSKSVRNTVNGVALKVRERAYLLEVWVTQQTPELMADLSELMQPLLGEAFSVLYSPHSVTQERAAAVAAALAEKEKKNRNNRRRW</sequence>
<protein>
    <submittedName>
        <fullName evidence="3">Eukaryotic translation initiation factor 4E</fullName>
    </submittedName>
</protein>
<dbReference type="VEuPathDB" id="TriTrypDB:TM35_000074610"/>
<accession>A0A1X0P285</accession>
<dbReference type="GO" id="GO:0016281">
    <property type="term" value="C:eukaryotic translation initiation factor 4F complex"/>
    <property type="evidence" value="ECO:0007669"/>
    <property type="project" value="TreeGrafter"/>
</dbReference>
<dbReference type="GO" id="GO:0000340">
    <property type="term" value="F:RNA 7-methylguanosine cap binding"/>
    <property type="evidence" value="ECO:0007669"/>
    <property type="project" value="TreeGrafter"/>
</dbReference>
<dbReference type="Gene3D" id="3.30.760.10">
    <property type="entry name" value="RNA Cap, Translation Initiation Factor Eif4e"/>
    <property type="match status" value="1"/>
</dbReference>
<gene>
    <name evidence="3" type="ORF">TM35_000074610</name>
</gene>
<dbReference type="SUPFAM" id="SSF55418">
    <property type="entry name" value="eIF4e-like"/>
    <property type="match status" value="1"/>
</dbReference>
<keyword evidence="1" id="KW-0694">RNA-binding</keyword>
<dbReference type="PANTHER" id="PTHR11960">
    <property type="entry name" value="EUKARYOTIC TRANSLATION INITIATION FACTOR 4E RELATED"/>
    <property type="match status" value="1"/>
</dbReference>
<keyword evidence="4" id="KW-1185">Reference proteome</keyword>
<organism evidence="3 4">
    <name type="scientific">Trypanosoma theileri</name>
    <dbReference type="NCBI Taxonomy" id="67003"/>
    <lineage>
        <taxon>Eukaryota</taxon>
        <taxon>Discoba</taxon>
        <taxon>Euglenozoa</taxon>
        <taxon>Kinetoplastea</taxon>
        <taxon>Metakinetoplastina</taxon>
        <taxon>Trypanosomatida</taxon>
        <taxon>Trypanosomatidae</taxon>
        <taxon>Trypanosoma</taxon>
    </lineage>
</organism>
<keyword evidence="1" id="KW-0648">Protein biosynthesis</keyword>